<evidence type="ECO:0000313" key="3">
    <source>
        <dbReference type="Proteomes" id="UP000799777"/>
    </source>
</evidence>
<organism evidence="2 3">
    <name type="scientific">Setomelanomma holmii</name>
    <dbReference type="NCBI Taxonomy" id="210430"/>
    <lineage>
        <taxon>Eukaryota</taxon>
        <taxon>Fungi</taxon>
        <taxon>Dikarya</taxon>
        <taxon>Ascomycota</taxon>
        <taxon>Pezizomycotina</taxon>
        <taxon>Dothideomycetes</taxon>
        <taxon>Pleosporomycetidae</taxon>
        <taxon>Pleosporales</taxon>
        <taxon>Pleosporineae</taxon>
        <taxon>Phaeosphaeriaceae</taxon>
        <taxon>Setomelanomma</taxon>
    </lineage>
</organism>
<gene>
    <name evidence="2" type="ORF">EK21DRAFT_119291</name>
</gene>
<keyword evidence="3" id="KW-1185">Reference proteome</keyword>
<sequence>MPQIGGDGRPPVRDAREVCPGDDLQDQHIRGSTRDESACITGSPSASRCTSPKCLSSKDAVEARHSAAPAARPQNVKPPIPASSRDSSTTHSPAAPSLTSSGHGGDALPPVAQDACLAVSAATPPFPVPLTITILNNIPYQI</sequence>
<evidence type="ECO:0000313" key="2">
    <source>
        <dbReference type="EMBL" id="KAF2022883.1"/>
    </source>
</evidence>
<feature type="compositionally biased region" description="Polar residues" evidence="1">
    <location>
        <begin position="84"/>
        <end position="101"/>
    </location>
</feature>
<name>A0A9P4GUC7_9PLEO</name>
<dbReference type="EMBL" id="ML978415">
    <property type="protein sequence ID" value="KAF2022883.1"/>
    <property type="molecule type" value="Genomic_DNA"/>
</dbReference>
<reference evidence="2" key="1">
    <citation type="journal article" date="2020" name="Stud. Mycol.">
        <title>101 Dothideomycetes genomes: a test case for predicting lifestyles and emergence of pathogens.</title>
        <authorList>
            <person name="Haridas S."/>
            <person name="Albert R."/>
            <person name="Binder M."/>
            <person name="Bloem J."/>
            <person name="Labutti K."/>
            <person name="Salamov A."/>
            <person name="Andreopoulos B."/>
            <person name="Baker S."/>
            <person name="Barry K."/>
            <person name="Bills G."/>
            <person name="Bluhm B."/>
            <person name="Cannon C."/>
            <person name="Castanera R."/>
            <person name="Culley D."/>
            <person name="Daum C."/>
            <person name="Ezra D."/>
            <person name="Gonzalez J."/>
            <person name="Henrissat B."/>
            <person name="Kuo A."/>
            <person name="Liang C."/>
            <person name="Lipzen A."/>
            <person name="Lutzoni F."/>
            <person name="Magnuson J."/>
            <person name="Mondo S."/>
            <person name="Nolan M."/>
            <person name="Ohm R."/>
            <person name="Pangilinan J."/>
            <person name="Park H.-J."/>
            <person name="Ramirez L."/>
            <person name="Alfaro M."/>
            <person name="Sun H."/>
            <person name="Tritt A."/>
            <person name="Yoshinaga Y."/>
            <person name="Zwiers L.-H."/>
            <person name="Turgeon B."/>
            <person name="Goodwin S."/>
            <person name="Spatafora J."/>
            <person name="Crous P."/>
            <person name="Grigoriev I."/>
        </authorList>
    </citation>
    <scope>NUCLEOTIDE SEQUENCE</scope>
    <source>
        <strain evidence="2">CBS 110217</strain>
    </source>
</reference>
<feature type="region of interest" description="Disordered" evidence="1">
    <location>
        <begin position="1"/>
        <end position="110"/>
    </location>
</feature>
<proteinExistence type="predicted"/>
<feature type="compositionally biased region" description="Polar residues" evidence="1">
    <location>
        <begin position="40"/>
        <end position="54"/>
    </location>
</feature>
<accession>A0A9P4GUC7</accession>
<feature type="compositionally biased region" description="Basic and acidic residues" evidence="1">
    <location>
        <begin position="10"/>
        <end position="37"/>
    </location>
</feature>
<dbReference type="AlphaFoldDB" id="A0A9P4GUC7"/>
<protein>
    <submittedName>
        <fullName evidence="2">Uncharacterized protein</fullName>
    </submittedName>
</protein>
<comment type="caution">
    <text evidence="2">The sequence shown here is derived from an EMBL/GenBank/DDBJ whole genome shotgun (WGS) entry which is preliminary data.</text>
</comment>
<dbReference type="Proteomes" id="UP000799777">
    <property type="component" value="Unassembled WGS sequence"/>
</dbReference>
<evidence type="ECO:0000256" key="1">
    <source>
        <dbReference type="SAM" id="MobiDB-lite"/>
    </source>
</evidence>